<protein>
    <recommendedName>
        <fullName evidence="4">DUF4391 domain-containing protein</fullName>
    </recommendedName>
</protein>
<dbReference type="Pfam" id="PF14335">
    <property type="entry name" value="DUF4391"/>
    <property type="match status" value="1"/>
</dbReference>
<evidence type="ECO:0000256" key="1">
    <source>
        <dbReference type="SAM" id="Coils"/>
    </source>
</evidence>
<keyword evidence="1" id="KW-0175">Coiled coil</keyword>
<dbReference type="EMBL" id="CP000027">
    <property type="protein sequence ID" value="AAW39612.1"/>
    <property type="molecule type" value="Genomic_DNA"/>
</dbReference>
<feature type="coiled-coil region" evidence="1">
    <location>
        <begin position="178"/>
        <end position="221"/>
    </location>
</feature>
<dbReference type="RefSeq" id="WP_010936803.1">
    <property type="nucleotide sequence ID" value="NC_002936.3"/>
</dbReference>
<dbReference type="STRING" id="243164.DET1110"/>
<dbReference type="eggNOG" id="ENOG502ZBPR">
    <property type="taxonomic scope" value="Bacteria"/>
</dbReference>
<dbReference type="InterPro" id="IPR025503">
    <property type="entry name" value="DUF4391"/>
</dbReference>
<keyword evidence="3" id="KW-1185">Reference proteome</keyword>
<name>Q3Z7H4_DEHM1</name>
<dbReference type="KEGG" id="det:DET1110"/>
<gene>
    <name evidence="2" type="ordered locus">DET1110</name>
</gene>
<evidence type="ECO:0000313" key="3">
    <source>
        <dbReference type="Proteomes" id="UP000008289"/>
    </source>
</evidence>
<dbReference type="PATRIC" id="fig|243164.10.peg.1043"/>
<dbReference type="GeneID" id="3229573"/>
<sequence length="222" mass="25568">MIGLPKSTEFNRRIPKQKFYENISVSPTLKRVFIDQIKVIYWRNKVATTTMNLAAGETVTELEIFEVKLNGQQLEESVLRQIDKEIPYHILFLLEYDGKYQAWTAYKEAAASGSNAFKVGTYYHTDWLPEDELPLKVEGLSVDKVYENFVRQIAGDALRAEDGKTESLKESVERDTRRQELEKQIAALQAKVRKEKQLNKQVQLNAELKKLKKELEVLGNGS</sequence>
<dbReference type="InParanoid" id="Q3Z7H4"/>
<dbReference type="Proteomes" id="UP000008289">
    <property type="component" value="Chromosome"/>
</dbReference>
<dbReference type="HOGENOM" id="CLU_084466_1_0_0"/>
<evidence type="ECO:0008006" key="4">
    <source>
        <dbReference type="Google" id="ProtNLM"/>
    </source>
</evidence>
<evidence type="ECO:0000313" key="2">
    <source>
        <dbReference type="EMBL" id="AAW39612.1"/>
    </source>
</evidence>
<proteinExistence type="predicted"/>
<reference evidence="2 3" key="1">
    <citation type="journal article" date="2005" name="Science">
        <title>Genome sequence of the PCE-dechlorinating bacterium Dehalococcoides ethenogenes.</title>
        <authorList>
            <person name="Seshadri R."/>
            <person name="Adrian L."/>
            <person name="Fouts D.E."/>
            <person name="Eisen J.A."/>
            <person name="Phillippy A.M."/>
            <person name="Methe B.A."/>
            <person name="Ward N.L."/>
            <person name="Nelson W.C."/>
            <person name="Deboy R.T."/>
            <person name="Khouri H.M."/>
            <person name="Kolonay J.F."/>
            <person name="Dodson R.J."/>
            <person name="Daugherty S.C."/>
            <person name="Brinkac L.M."/>
            <person name="Sullivan S.A."/>
            <person name="Madupu R."/>
            <person name="Nelson K.E."/>
            <person name="Kang K.H."/>
            <person name="Impraim M."/>
            <person name="Tran K."/>
            <person name="Robinson J.M."/>
            <person name="Forberger H.A."/>
            <person name="Fraser C.M."/>
            <person name="Zinder S.H."/>
            <person name="Heidelberg J.F."/>
        </authorList>
    </citation>
    <scope>NUCLEOTIDE SEQUENCE [LARGE SCALE GENOMIC DNA]</scope>
    <source>
        <strain evidence="3">ATCC BAA-2266 / KCTC 15142 / 195</strain>
    </source>
</reference>
<accession>Q3Z7H4</accession>
<organism evidence="2 3">
    <name type="scientific">Dehalococcoides mccartyi (strain ATCC BAA-2266 / KCTC 15142 / 195)</name>
    <name type="common">Dehalococcoides ethenogenes (strain 195)</name>
    <dbReference type="NCBI Taxonomy" id="243164"/>
    <lineage>
        <taxon>Bacteria</taxon>
        <taxon>Bacillati</taxon>
        <taxon>Chloroflexota</taxon>
        <taxon>Dehalococcoidia</taxon>
        <taxon>Dehalococcoidales</taxon>
        <taxon>Dehalococcoidaceae</taxon>
        <taxon>Dehalococcoides</taxon>
    </lineage>
</organism>
<dbReference type="AlphaFoldDB" id="Q3Z7H4"/>